<feature type="binding site" evidence="3">
    <location>
        <position position="303"/>
    </location>
    <ligand>
        <name>Mg(2+)</name>
        <dbReference type="ChEBI" id="CHEBI:18420"/>
        <label>1</label>
    </ligand>
</feature>
<accession>A0A4R5U1Z1</accession>
<organism evidence="4 5">
    <name type="scientific">Arthrobacter crusticola</name>
    <dbReference type="NCBI Taxonomy" id="2547960"/>
    <lineage>
        <taxon>Bacteria</taxon>
        <taxon>Bacillati</taxon>
        <taxon>Actinomycetota</taxon>
        <taxon>Actinomycetes</taxon>
        <taxon>Micrococcales</taxon>
        <taxon>Micrococcaceae</taxon>
        <taxon>Arthrobacter</taxon>
    </lineage>
</organism>
<comment type="similarity">
    <text evidence="1">Belongs to the ADP-ribosylglycohydrolase family.</text>
</comment>
<dbReference type="InterPro" id="IPR050792">
    <property type="entry name" value="ADP-ribosylglycohydrolase"/>
</dbReference>
<dbReference type="InterPro" id="IPR036705">
    <property type="entry name" value="Ribosyl_crysJ1_sf"/>
</dbReference>
<evidence type="ECO:0000256" key="3">
    <source>
        <dbReference type="PIRSR" id="PIRSR605502-1"/>
    </source>
</evidence>
<reference evidence="4 5" key="1">
    <citation type="submission" date="2019-03" db="EMBL/GenBank/DDBJ databases">
        <title>Arthrobacter sp. nov., an bacterium isolated from biocrust in Mu Us Desert.</title>
        <authorList>
            <person name="Lixiong L."/>
        </authorList>
    </citation>
    <scope>NUCLEOTIDE SEQUENCE [LARGE SCALE GENOMIC DNA]</scope>
    <source>
        <strain evidence="4 5">SLN-3</strain>
    </source>
</reference>
<evidence type="ECO:0000256" key="1">
    <source>
        <dbReference type="ARBA" id="ARBA00010702"/>
    </source>
</evidence>
<keyword evidence="3" id="KW-0479">Metal-binding</keyword>
<keyword evidence="5" id="KW-1185">Reference proteome</keyword>
<keyword evidence="3" id="KW-0460">Magnesium</keyword>
<feature type="binding site" evidence="3">
    <location>
        <position position="60"/>
    </location>
    <ligand>
        <name>Mg(2+)</name>
        <dbReference type="ChEBI" id="CHEBI:18420"/>
        <label>1</label>
    </ligand>
</feature>
<dbReference type="RefSeq" id="WP_133402068.1">
    <property type="nucleotide sequence ID" value="NZ_SMTK01000001.1"/>
</dbReference>
<dbReference type="Proteomes" id="UP000295411">
    <property type="component" value="Unassembled WGS sequence"/>
</dbReference>
<feature type="binding site" evidence="3">
    <location>
        <position position="302"/>
    </location>
    <ligand>
        <name>Mg(2+)</name>
        <dbReference type="ChEBI" id="CHEBI:18420"/>
        <label>2</label>
    </ligand>
</feature>
<protein>
    <submittedName>
        <fullName evidence="4">ADP-ribosylglycohydrolase family protein</fullName>
    </submittedName>
</protein>
<gene>
    <name evidence="4" type="ORF">E2F48_00385</name>
</gene>
<proteinExistence type="inferred from homology"/>
<dbReference type="Gene3D" id="1.10.4080.10">
    <property type="entry name" value="ADP-ribosylation/Crystallin J1"/>
    <property type="match status" value="1"/>
</dbReference>
<dbReference type="SUPFAM" id="SSF101478">
    <property type="entry name" value="ADP-ribosylglycohydrolase"/>
    <property type="match status" value="1"/>
</dbReference>
<feature type="binding site" evidence="3">
    <location>
        <position position="59"/>
    </location>
    <ligand>
        <name>Mg(2+)</name>
        <dbReference type="ChEBI" id="CHEBI:18420"/>
        <label>1</label>
    </ligand>
</feature>
<comment type="cofactor">
    <cofactor evidence="3">
        <name>Mg(2+)</name>
        <dbReference type="ChEBI" id="CHEBI:18420"/>
    </cofactor>
    <text evidence="3">Binds 2 magnesium ions per subunit.</text>
</comment>
<dbReference type="InterPro" id="IPR005502">
    <property type="entry name" value="Ribosyl_crysJ1"/>
</dbReference>
<evidence type="ECO:0000313" key="5">
    <source>
        <dbReference type="Proteomes" id="UP000295411"/>
    </source>
</evidence>
<keyword evidence="2 4" id="KW-0378">Hydrolase</keyword>
<dbReference type="GO" id="GO:0016787">
    <property type="term" value="F:hydrolase activity"/>
    <property type="evidence" value="ECO:0007669"/>
    <property type="project" value="UniProtKB-KW"/>
</dbReference>
<dbReference type="EMBL" id="SMTK01000001">
    <property type="protein sequence ID" value="TDK27637.1"/>
    <property type="molecule type" value="Genomic_DNA"/>
</dbReference>
<evidence type="ECO:0000256" key="2">
    <source>
        <dbReference type="ARBA" id="ARBA00022801"/>
    </source>
</evidence>
<evidence type="ECO:0000313" key="4">
    <source>
        <dbReference type="EMBL" id="TDK27637.1"/>
    </source>
</evidence>
<dbReference type="GO" id="GO:0046872">
    <property type="term" value="F:metal ion binding"/>
    <property type="evidence" value="ECO:0007669"/>
    <property type="project" value="UniProtKB-KW"/>
</dbReference>
<comment type="caution">
    <text evidence="4">The sequence shown here is derived from an EMBL/GenBank/DDBJ whole genome shotgun (WGS) entry which is preliminary data.</text>
</comment>
<dbReference type="PANTHER" id="PTHR16222">
    <property type="entry name" value="ADP-RIBOSYLGLYCOHYDROLASE"/>
    <property type="match status" value="1"/>
</dbReference>
<dbReference type="Pfam" id="PF03747">
    <property type="entry name" value="ADP_ribosyl_GH"/>
    <property type="match status" value="1"/>
</dbReference>
<sequence length="349" mass="36102">MAHHATYPQRVSGSLLGGALGDALGYTVERDSLEAIRTRFGPGGVTAPPEDGSPFVFSDDTQLTLYTVDGLVEALEWANDGVSADEMAILWLAYLRWLATQGETPPEPAPVPPPRWIDAQEVLHHRRDPGNACLTGLLTGVMGTRKRPLNPQAKGSGALMRSAPFGLVPRIPGEMADRLTLDAAALTHGHPAAQTAAAVFSHLIRALALDGLDLEAAVQSAAAHAGFLGDTELAGSLTAAAALAAGGPVAPERLPDELGHGWLAPEALSIAVYAALASARPDPAEHFTSGVVLAVNHDGDSDTTGSVTGNILGALYGEAALPRPWLDRLDGTEVIRAVGSSLIKAATGE</sequence>
<dbReference type="AlphaFoldDB" id="A0A4R5U1Z1"/>
<feature type="binding site" evidence="3">
    <location>
        <position position="58"/>
    </location>
    <ligand>
        <name>Mg(2+)</name>
        <dbReference type="ChEBI" id="CHEBI:18420"/>
        <label>1</label>
    </ligand>
</feature>
<name>A0A4R5U1Z1_9MICC</name>
<feature type="binding site" evidence="3">
    <location>
        <position position="300"/>
    </location>
    <ligand>
        <name>Mg(2+)</name>
        <dbReference type="ChEBI" id="CHEBI:18420"/>
        <label>1</label>
    </ligand>
</feature>
<dbReference type="OrthoDB" id="4871367at2"/>
<dbReference type="PANTHER" id="PTHR16222:SF24">
    <property type="entry name" value="ADP-RIBOSYLHYDROLASE ARH3"/>
    <property type="match status" value="1"/>
</dbReference>